<evidence type="ECO:0000256" key="2">
    <source>
        <dbReference type="ARBA" id="ARBA00022475"/>
    </source>
</evidence>
<feature type="transmembrane region" description="Helical" evidence="6">
    <location>
        <begin position="153"/>
        <end position="172"/>
    </location>
</feature>
<feature type="transmembrane region" description="Helical" evidence="6">
    <location>
        <begin position="7"/>
        <end position="29"/>
    </location>
</feature>
<feature type="transmembrane region" description="Helical" evidence="6">
    <location>
        <begin position="41"/>
        <end position="62"/>
    </location>
</feature>
<keyword evidence="4 6" id="KW-1133">Transmembrane helix</keyword>
<dbReference type="Proteomes" id="UP000244727">
    <property type="component" value="Chromosome"/>
</dbReference>
<evidence type="ECO:0000313" key="8">
    <source>
        <dbReference type="Proteomes" id="UP000244727"/>
    </source>
</evidence>
<gene>
    <name evidence="7" type="ORF">HARCEL1_05135</name>
</gene>
<evidence type="ECO:0000256" key="1">
    <source>
        <dbReference type="ARBA" id="ARBA00004651"/>
    </source>
</evidence>
<feature type="transmembrane region" description="Helical" evidence="6">
    <location>
        <begin position="424"/>
        <end position="444"/>
    </location>
</feature>
<organism evidence="7 8">
    <name type="scientific">Halococcoides cellulosivorans</name>
    <dbReference type="NCBI Taxonomy" id="1679096"/>
    <lineage>
        <taxon>Archaea</taxon>
        <taxon>Methanobacteriati</taxon>
        <taxon>Methanobacteriota</taxon>
        <taxon>Stenosarchaea group</taxon>
        <taxon>Halobacteria</taxon>
        <taxon>Halobacteriales</taxon>
        <taxon>Haloarculaceae</taxon>
        <taxon>Halococcoides</taxon>
    </lineage>
</organism>
<dbReference type="AlphaFoldDB" id="A0A2R4X027"/>
<evidence type="ECO:0000256" key="4">
    <source>
        <dbReference type="ARBA" id="ARBA00022989"/>
    </source>
</evidence>
<accession>A0A2R4X027</accession>
<feature type="transmembrane region" description="Helical" evidence="6">
    <location>
        <begin position="304"/>
        <end position="327"/>
    </location>
</feature>
<keyword evidence="3 6" id="KW-0812">Transmembrane</keyword>
<dbReference type="PANTHER" id="PTHR30250:SF11">
    <property type="entry name" value="O-ANTIGEN TRANSPORTER-RELATED"/>
    <property type="match status" value="1"/>
</dbReference>
<evidence type="ECO:0000256" key="3">
    <source>
        <dbReference type="ARBA" id="ARBA00022692"/>
    </source>
</evidence>
<feature type="transmembrane region" description="Helical" evidence="6">
    <location>
        <begin position="83"/>
        <end position="105"/>
    </location>
</feature>
<feature type="transmembrane region" description="Helical" evidence="6">
    <location>
        <begin position="366"/>
        <end position="385"/>
    </location>
</feature>
<reference evidence="7 8" key="1">
    <citation type="submission" date="2018-04" db="EMBL/GenBank/DDBJ databases">
        <title>Halococcoides cellulosivorans gen. nov., sp. nov., an extremely halophilic cellulose-utilizing haloarchaeon from hypersaline lakes.</title>
        <authorList>
            <person name="Sorokin D.Y."/>
            <person name="Toshchakov S.V."/>
            <person name="Samarov N.I."/>
            <person name="Korzhenkov A."/>
            <person name="Kublanov I.V."/>
        </authorList>
    </citation>
    <scope>NUCLEOTIDE SEQUENCE [LARGE SCALE GENOMIC DNA]</scope>
    <source>
        <strain evidence="7 8">HArcel1</strain>
    </source>
</reference>
<dbReference type="InterPro" id="IPR002797">
    <property type="entry name" value="Polysacc_synth"/>
</dbReference>
<feature type="transmembrane region" description="Helical" evidence="6">
    <location>
        <begin position="450"/>
        <end position="469"/>
    </location>
</feature>
<comment type="subcellular location">
    <subcellularLocation>
        <location evidence="1">Cell membrane</location>
        <topology evidence="1">Multi-pass membrane protein</topology>
    </subcellularLocation>
</comment>
<dbReference type="GO" id="GO:0005886">
    <property type="term" value="C:plasma membrane"/>
    <property type="evidence" value="ECO:0007669"/>
    <property type="project" value="UniProtKB-SubCell"/>
</dbReference>
<feature type="transmembrane region" description="Helical" evidence="6">
    <location>
        <begin position="178"/>
        <end position="197"/>
    </location>
</feature>
<dbReference type="RefSeq" id="WP_108381502.1">
    <property type="nucleotide sequence ID" value="NZ_CP028858.1"/>
</dbReference>
<sequence>MATILKGFISIFGAKVSNLVLMFVITPILVRLLGSSGYGDYSFLLSLTAVSFILVNAGTFDGTRKFIAENREFANWTEYVIGYYLRVGAILAGFALIIYSLISWFGLSSFIFGPPFDLYFILVGILLLAKQYSNTSRGGLMGLSLEHQSEPLVVLRKFLFGLSAICLALLGLDVVGVLIGRIFAFTIVGTIGYILLSRHINIKYIFKKLPDDFPRKELLAFNGLSIVLIFLIFSLYHVDILLIRPLTGSDQAGFYKAALVIAQFLWFAPRALQTVLLHSSSEMWTTKGSDEVSDMISQLTRFNVTFTLLLILGLGSLAADFVPIYYGPDFQQAVLPLLLLLPGTLGFAVTRPIMAVGQGKGTLRPLIVATGAAAAINLVLNLLLIPQYGMVGAGVATSVGYGSMLVFHGIAARRIGYDPFRDLRLARIAITAGVSAPVIVGLSLAIPHSILSLVVVPPVGFVVYGVLVLRTRVIDVDELDPIVERVPEPVDAWVSRTLSIVA</sequence>
<name>A0A2R4X027_9EURY</name>
<feature type="transmembrane region" description="Helical" evidence="6">
    <location>
        <begin position="257"/>
        <end position="277"/>
    </location>
</feature>
<proteinExistence type="predicted"/>
<evidence type="ECO:0000256" key="6">
    <source>
        <dbReference type="SAM" id="Phobius"/>
    </source>
</evidence>
<keyword evidence="8" id="KW-1185">Reference proteome</keyword>
<evidence type="ECO:0000313" key="7">
    <source>
        <dbReference type="EMBL" id="AWB27133.1"/>
    </source>
</evidence>
<dbReference type="GeneID" id="36511868"/>
<protein>
    <submittedName>
        <fullName evidence="7">Polysaccharide biosynthesis protein</fullName>
    </submittedName>
</protein>
<feature type="transmembrane region" description="Helical" evidence="6">
    <location>
        <begin position="111"/>
        <end position="132"/>
    </location>
</feature>
<dbReference type="InterPro" id="IPR050833">
    <property type="entry name" value="Poly_Biosynth_Transport"/>
</dbReference>
<feature type="transmembrane region" description="Helical" evidence="6">
    <location>
        <begin position="333"/>
        <end position="354"/>
    </location>
</feature>
<evidence type="ECO:0000256" key="5">
    <source>
        <dbReference type="ARBA" id="ARBA00023136"/>
    </source>
</evidence>
<feature type="transmembrane region" description="Helical" evidence="6">
    <location>
        <begin position="391"/>
        <end position="412"/>
    </location>
</feature>
<dbReference type="EMBL" id="CP028858">
    <property type="protein sequence ID" value="AWB27133.1"/>
    <property type="molecule type" value="Genomic_DNA"/>
</dbReference>
<feature type="transmembrane region" description="Helical" evidence="6">
    <location>
        <begin position="218"/>
        <end position="237"/>
    </location>
</feature>
<keyword evidence="2" id="KW-1003">Cell membrane</keyword>
<dbReference type="PANTHER" id="PTHR30250">
    <property type="entry name" value="PST FAMILY PREDICTED COLANIC ACID TRANSPORTER"/>
    <property type="match status" value="1"/>
</dbReference>
<dbReference type="KEGG" id="harc:HARCEL1_05135"/>
<keyword evidence="5 6" id="KW-0472">Membrane</keyword>
<dbReference type="Pfam" id="PF01943">
    <property type="entry name" value="Polysacc_synt"/>
    <property type="match status" value="1"/>
</dbReference>